<dbReference type="PANTHER" id="PTHR13385:SF0">
    <property type="entry name" value="UBIQUITIN-LIKE PROTEIN ATG12"/>
    <property type="match status" value="1"/>
</dbReference>
<dbReference type="InterPro" id="IPR007242">
    <property type="entry name" value="Atg12"/>
</dbReference>
<protein>
    <recommendedName>
        <fullName evidence="4">Ubiquitin-like protein ATG12</fullName>
    </recommendedName>
</protein>
<dbReference type="SUPFAM" id="SSF54236">
    <property type="entry name" value="Ubiquitin-like"/>
    <property type="match status" value="1"/>
</dbReference>
<dbReference type="Gene3D" id="3.10.20.90">
    <property type="entry name" value="Phosphatidylinositol 3-kinase Catalytic Subunit, Chain A, domain 1"/>
    <property type="match status" value="1"/>
</dbReference>
<dbReference type="EMBL" id="BRYA01001458">
    <property type="protein sequence ID" value="GMI43670.1"/>
    <property type="molecule type" value="Genomic_DNA"/>
</dbReference>
<dbReference type="GO" id="GO:0034274">
    <property type="term" value="C:Atg12-Atg5-Atg16 complex"/>
    <property type="evidence" value="ECO:0007669"/>
    <property type="project" value="TreeGrafter"/>
</dbReference>
<dbReference type="CDD" id="cd01612">
    <property type="entry name" value="Ubl_ATG12"/>
    <property type="match status" value="1"/>
</dbReference>
<dbReference type="GO" id="GO:0019776">
    <property type="term" value="F:Atg8-family ligase activity"/>
    <property type="evidence" value="ECO:0007669"/>
    <property type="project" value="TreeGrafter"/>
</dbReference>
<evidence type="ECO:0000256" key="4">
    <source>
        <dbReference type="RuleBase" id="RU361201"/>
    </source>
</evidence>
<evidence type="ECO:0000256" key="3">
    <source>
        <dbReference type="ARBA" id="ARBA00023006"/>
    </source>
</evidence>
<dbReference type="GO" id="GO:0034045">
    <property type="term" value="C:phagophore assembly site membrane"/>
    <property type="evidence" value="ECO:0007669"/>
    <property type="project" value="TreeGrafter"/>
</dbReference>
<comment type="caution">
    <text evidence="5">The sequence shown here is derived from an EMBL/GenBank/DDBJ whole genome shotgun (WGS) entry which is preliminary data.</text>
</comment>
<evidence type="ECO:0000256" key="2">
    <source>
        <dbReference type="ARBA" id="ARBA00022786"/>
    </source>
</evidence>
<dbReference type="GO" id="GO:0000422">
    <property type="term" value="P:autophagy of mitochondrion"/>
    <property type="evidence" value="ECO:0007669"/>
    <property type="project" value="TreeGrafter"/>
</dbReference>
<evidence type="ECO:0000256" key="1">
    <source>
        <dbReference type="ARBA" id="ARBA00022499"/>
    </source>
</evidence>
<evidence type="ECO:0000313" key="6">
    <source>
        <dbReference type="Proteomes" id="UP001165065"/>
    </source>
</evidence>
<dbReference type="GO" id="GO:0034727">
    <property type="term" value="P:piecemeal microautophagy of the nucleus"/>
    <property type="evidence" value="ECO:0007669"/>
    <property type="project" value="TreeGrafter"/>
</dbReference>
<sequence length="97" mass="10665">MATPTAPSPPKTKIQFVPVGSAPILTKTKYKLSSSEPFSSVSMFLRRILALPQETGLFIYIGNSFSPNPMELVGEIDKCFSVNGELQVHYCLQEAWG</sequence>
<dbReference type="GO" id="GO:0000045">
    <property type="term" value="P:autophagosome assembly"/>
    <property type="evidence" value="ECO:0007669"/>
    <property type="project" value="InterPro"/>
</dbReference>
<organism evidence="5 6">
    <name type="scientific">Triparma columacea</name>
    <dbReference type="NCBI Taxonomy" id="722753"/>
    <lineage>
        <taxon>Eukaryota</taxon>
        <taxon>Sar</taxon>
        <taxon>Stramenopiles</taxon>
        <taxon>Ochrophyta</taxon>
        <taxon>Bolidophyceae</taxon>
        <taxon>Parmales</taxon>
        <taxon>Triparmaceae</taxon>
        <taxon>Triparma</taxon>
    </lineage>
</organism>
<comment type="similarity">
    <text evidence="4">Belongs to the ATG12 family.</text>
</comment>
<evidence type="ECO:0000313" key="5">
    <source>
        <dbReference type="EMBL" id="GMI43670.1"/>
    </source>
</evidence>
<dbReference type="GO" id="GO:0000421">
    <property type="term" value="C:autophagosome membrane"/>
    <property type="evidence" value="ECO:0007669"/>
    <property type="project" value="TreeGrafter"/>
</dbReference>
<dbReference type="OrthoDB" id="10003551at2759"/>
<keyword evidence="6" id="KW-1185">Reference proteome</keyword>
<comment type="subunit">
    <text evidence="4">Forms a conjugate with ATG5.</text>
</comment>
<reference evidence="6" key="1">
    <citation type="journal article" date="2023" name="Commun. Biol.">
        <title>Genome analysis of Parmales, the sister group of diatoms, reveals the evolutionary specialization of diatoms from phago-mixotrophs to photoautotrophs.</title>
        <authorList>
            <person name="Ban H."/>
            <person name="Sato S."/>
            <person name="Yoshikawa S."/>
            <person name="Yamada K."/>
            <person name="Nakamura Y."/>
            <person name="Ichinomiya M."/>
            <person name="Sato N."/>
            <person name="Blanc-Mathieu R."/>
            <person name="Endo H."/>
            <person name="Kuwata A."/>
            <person name="Ogata H."/>
        </authorList>
    </citation>
    <scope>NUCLEOTIDE SEQUENCE [LARGE SCALE GENOMIC DNA]</scope>
</reference>
<dbReference type="GO" id="GO:0061723">
    <property type="term" value="P:glycophagy"/>
    <property type="evidence" value="ECO:0007669"/>
    <property type="project" value="TreeGrafter"/>
</dbReference>
<dbReference type="InterPro" id="IPR029071">
    <property type="entry name" value="Ubiquitin-like_domsf"/>
</dbReference>
<dbReference type="Proteomes" id="UP001165065">
    <property type="component" value="Unassembled WGS sequence"/>
</dbReference>
<accession>A0A9W7LBL9</accession>
<keyword evidence="3 4" id="KW-0072">Autophagy</keyword>
<dbReference type="AlphaFoldDB" id="A0A9W7LBL9"/>
<dbReference type="Pfam" id="PF04110">
    <property type="entry name" value="APG12"/>
    <property type="match status" value="1"/>
</dbReference>
<dbReference type="PANTHER" id="PTHR13385">
    <property type="entry name" value="AUTOPHAGY PROTEIN 12"/>
    <property type="match status" value="1"/>
</dbReference>
<proteinExistence type="inferred from homology"/>
<name>A0A9W7LBL9_9STRA</name>
<gene>
    <name evidence="5" type="ORF">TrCOL_g2927</name>
</gene>
<dbReference type="GO" id="GO:0097352">
    <property type="term" value="P:autophagosome maturation"/>
    <property type="evidence" value="ECO:0007669"/>
    <property type="project" value="TreeGrafter"/>
</dbReference>
<keyword evidence="1 4" id="KW-1017">Isopeptide bond</keyword>
<keyword evidence="2 4" id="KW-0833">Ubl conjugation pathway</keyword>